<name>A0ABT4TIM7_9ACTN</name>
<sequence>MTALRWHKSSYSANTGPQCVEVAETRCSARVRDTQHRHLGHLEFPTGEWQVFLGTLRGEAEGAD</sequence>
<protein>
    <submittedName>
        <fullName evidence="2">DUF397 domain-containing protein</fullName>
    </submittedName>
</protein>
<keyword evidence="3" id="KW-1185">Reference proteome</keyword>
<feature type="domain" description="DUF397" evidence="1">
    <location>
        <begin position="4"/>
        <end position="57"/>
    </location>
</feature>
<dbReference type="InterPro" id="IPR007278">
    <property type="entry name" value="DUF397"/>
</dbReference>
<accession>A0ABT4TIM7</accession>
<comment type="caution">
    <text evidence="2">The sequence shown here is derived from an EMBL/GenBank/DDBJ whole genome shotgun (WGS) entry which is preliminary data.</text>
</comment>
<evidence type="ECO:0000313" key="3">
    <source>
        <dbReference type="Proteomes" id="UP001165685"/>
    </source>
</evidence>
<reference evidence="2" key="1">
    <citation type="submission" date="2023-01" db="EMBL/GenBank/DDBJ databases">
        <title>Draft genome sequence of Nocardiopsis sp. LSu2-4 isolated from halophytes.</title>
        <authorList>
            <person name="Duangmal K."/>
            <person name="Chantavorakit T."/>
        </authorList>
    </citation>
    <scope>NUCLEOTIDE SEQUENCE</scope>
    <source>
        <strain evidence="2">LSu2-4</strain>
    </source>
</reference>
<dbReference type="Proteomes" id="UP001165685">
    <property type="component" value="Unassembled WGS sequence"/>
</dbReference>
<evidence type="ECO:0000259" key="1">
    <source>
        <dbReference type="Pfam" id="PF04149"/>
    </source>
</evidence>
<organism evidence="2 3">
    <name type="scientific">Nocardiopsis suaedae</name>
    <dbReference type="NCBI Taxonomy" id="3018444"/>
    <lineage>
        <taxon>Bacteria</taxon>
        <taxon>Bacillati</taxon>
        <taxon>Actinomycetota</taxon>
        <taxon>Actinomycetes</taxon>
        <taxon>Streptosporangiales</taxon>
        <taxon>Nocardiopsidaceae</taxon>
        <taxon>Nocardiopsis</taxon>
    </lineage>
</organism>
<gene>
    <name evidence="2" type="ORF">O4U47_07020</name>
</gene>
<dbReference type="RefSeq" id="WP_270676788.1">
    <property type="nucleotide sequence ID" value="NZ_JAQFWP010000009.1"/>
</dbReference>
<dbReference type="EMBL" id="JAQFWP010000009">
    <property type="protein sequence ID" value="MDA2804260.1"/>
    <property type="molecule type" value="Genomic_DNA"/>
</dbReference>
<evidence type="ECO:0000313" key="2">
    <source>
        <dbReference type="EMBL" id="MDA2804260.1"/>
    </source>
</evidence>
<dbReference type="Pfam" id="PF04149">
    <property type="entry name" value="DUF397"/>
    <property type="match status" value="1"/>
</dbReference>
<proteinExistence type="predicted"/>